<reference evidence="6" key="2">
    <citation type="submission" date="2019-10" db="EMBL/GenBank/DDBJ databases">
        <title>Draft genome sequence of Rhodococcus aetherivorans JCM 14343.</title>
        <authorList>
            <person name="Inoue D."/>
            <person name="Nakazawa M."/>
            <person name="Yamamoto N."/>
            <person name="Sei K."/>
            <person name="Ike M."/>
        </authorList>
    </citation>
    <scope>NUCLEOTIDE SEQUENCE</scope>
    <source>
        <strain evidence="6">JCM 14343</strain>
    </source>
</reference>
<dbReference type="PANTHER" id="PTHR47752:SF1">
    <property type="entry name" value="HTH-TYPE TRANSCRIPTIONAL REPRESSOR FABR"/>
    <property type="match status" value="1"/>
</dbReference>
<dbReference type="RefSeq" id="WP_029543027.1">
    <property type="nucleotide sequence ID" value="NZ_BAAAYP010000015.1"/>
</dbReference>
<dbReference type="PROSITE" id="PS50977">
    <property type="entry name" value="HTH_TETR_2"/>
    <property type="match status" value="1"/>
</dbReference>
<dbReference type="Pfam" id="PF21943">
    <property type="entry name" value="TetR_C_46"/>
    <property type="match status" value="1"/>
</dbReference>
<name>A0A059MRE2_9NOCA</name>
<evidence type="ECO:0000313" key="8">
    <source>
        <dbReference type="Proteomes" id="UP000325466"/>
    </source>
</evidence>
<dbReference type="EMBL" id="CP106982">
    <property type="protein sequence ID" value="UYF92456.1"/>
    <property type="molecule type" value="Genomic_DNA"/>
</dbReference>
<dbReference type="InterPro" id="IPR001647">
    <property type="entry name" value="HTH_TetR"/>
</dbReference>
<evidence type="ECO:0000313" key="9">
    <source>
        <dbReference type="Proteomes" id="UP001163947"/>
    </source>
</evidence>
<dbReference type="AlphaFoldDB" id="A0A059MRE2"/>
<evidence type="ECO:0000259" key="5">
    <source>
        <dbReference type="PROSITE" id="PS50977"/>
    </source>
</evidence>
<organism evidence="7 9">
    <name type="scientific">Rhodococcus aetherivorans</name>
    <dbReference type="NCBI Taxonomy" id="191292"/>
    <lineage>
        <taxon>Bacteria</taxon>
        <taxon>Bacillati</taxon>
        <taxon>Actinomycetota</taxon>
        <taxon>Actinomycetes</taxon>
        <taxon>Mycobacteriales</taxon>
        <taxon>Nocardiaceae</taxon>
        <taxon>Rhodococcus</taxon>
    </lineage>
</organism>
<evidence type="ECO:0000256" key="4">
    <source>
        <dbReference type="PROSITE-ProRule" id="PRU00335"/>
    </source>
</evidence>
<feature type="DNA-binding region" description="H-T-H motif" evidence="4">
    <location>
        <begin position="60"/>
        <end position="79"/>
    </location>
</feature>
<reference evidence="7" key="3">
    <citation type="submission" date="2022-09" db="EMBL/GenBank/DDBJ databases">
        <title>The genome sequence of Rhodococcus aetherivorans N1.</title>
        <authorList>
            <person name="Jiang W."/>
        </authorList>
    </citation>
    <scope>NUCLEOTIDE SEQUENCE</scope>
    <source>
        <strain evidence="7">N1</strain>
    </source>
</reference>
<evidence type="ECO:0000256" key="3">
    <source>
        <dbReference type="ARBA" id="ARBA00023163"/>
    </source>
</evidence>
<dbReference type="InterPro" id="IPR054129">
    <property type="entry name" value="DesT_TetR_C"/>
</dbReference>
<gene>
    <name evidence="7" type="ORF">OCS65_18425</name>
    <name evidence="6" type="ORF">RAJCM14343_0074</name>
</gene>
<dbReference type="Gene3D" id="1.10.357.10">
    <property type="entry name" value="Tetracycline Repressor, domain 2"/>
    <property type="match status" value="1"/>
</dbReference>
<evidence type="ECO:0000256" key="1">
    <source>
        <dbReference type="ARBA" id="ARBA00023015"/>
    </source>
</evidence>
<keyword evidence="2 4" id="KW-0238">DNA-binding</keyword>
<dbReference type="GO" id="GO:0003677">
    <property type="term" value="F:DNA binding"/>
    <property type="evidence" value="ECO:0007669"/>
    <property type="project" value="UniProtKB-UniRule"/>
</dbReference>
<sequence length="233" mass="25587">MAAVTTVPDRRRVALPRLGAVSAAPVPEPATRAARKERTRQALLDAALELSADRSFATVSLREVARRAGIVPTAFYRHFGSMEELGVALAADTMRMLRTLLREARRTRGPSSARASLEALVRQVRAHEQAFRFLARERYGGQPAVARTVTVELRLITGELSVDLSRMPGMADWDVDDLEMAADLLVTAMLEVVLELLDVDRPGGPAEAEVLARAEKQMRLIVLGMGAWKPSHR</sequence>
<dbReference type="Gene3D" id="1.10.10.60">
    <property type="entry name" value="Homeodomain-like"/>
    <property type="match status" value="1"/>
</dbReference>
<evidence type="ECO:0000313" key="7">
    <source>
        <dbReference type="EMBL" id="UYF92456.1"/>
    </source>
</evidence>
<dbReference type="SUPFAM" id="SSF46689">
    <property type="entry name" value="Homeodomain-like"/>
    <property type="match status" value="1"/>
</dbReference>
<dbReference type="Proteomes" id="UP001163947">
    <property type="component" value="Chromosome"/>
</dbReference>
<accession>A0A059MRE2</accession>
<protein>
    <submittedName>
        <fullName evidence="7">TetR family transcriptional regulator</fullName>
    </submittedName>
    <submittedName>
        <fullName evidence="6">Transcriptional regulator, TetR family</fullName>
    </submittedName>
</protein>
<dbReference type="InterPro" id="IPR009057">
    <property type="entry name" value="Homeodomain-like_sf"/>
</dbReference>
<evidence type="ECO:0000313" key="6">
    <source>
        <dbReference type="EMBL" id="GES34831.1"/>
    </source>
</evidence>
<dbReference type="EMBL" id="BLAH01000004">
    <property type="protein sequence ID" value="GES34831.1"/>
    <property type="molecule type" value="Genomic_DNA"/>
</dbReference>
<dbReference type="FunFam" id="1.10.10.60:FF:000034">
    <property type="entry name" value="HTH-type transcriptional repressor FabR"/>
    <property type="match status" value="1"/>
</dbReference>
<dbReference type="Pfam" id="PF00440">
    <property type="entry name" value="TetR_N"/>
    <property type="match status" value="1"/>
</dbReference>
<keyword evidence="3" id="KW-0804">Transcription</keyword>
<dbReference type="PANTHER" id="PTHR47752">
    <property type="entry name" value="HTH-TYPE TRANSCRIPTIONAL REPRESSOR FABR"/>
    <property type="match status" value="1"/>
</dbReference>
<keyword evidence="8" id="KW-1185">Reference proteome</keyword>
<dbReference type="Proteomes" id="UP000325466">
    <property type="component" value="Unassembled WGS sequence"/>
</dbReference>
<dbReference type="InterPro" id="IPR050692">
    <property type="entry name" value="HTH_transcr_repressor_FabR"/>
</dbReference>
<dbReference type="GeneID" id="83622437"/>
<keyword evidence="1" id="KW-0805">Transcription regulation</keyword>
<proteinExistence type="predicted"/>
<dbReference type="PRINTS" id="PR00455">
    <property type="entry name" value="HTHTETR"/>
</dbReference>
<feature type="domain" description="HTH tetR-type" evidence="5">
    <location>
        <begin position="37"/>
        <end position="97"/>
    </location>
</feature>
<evidence type="ECO:0000256" key="2">
    <source>
        <dbReference type="ARBA" id="ARBA00023125"/>
    </source>
</evidence>
<reference evidence="6 8" key="1">
    <citation type="journal article" date="2018" name="Biodegradation">
        <title>1,4-Dioxane degradation characteristics of Rhodococcus aetherivorans JCM 14343.</title>
        <authorList>
            <person name="Inoue D."/>
            <person name="Tsunoda T."/>
            <person name="Yamamoto N."/>
            <person name="Ike M."/>
            <person name="Sei K."/>
        </authorList>
    </citation>
    <scope>NUCLEOTIDE SEQUENCE [LARGE SCALE GENOMIC DNA]</scope>
    <source>
        <strain evidence="6 8">JCM 14343</strain>
    </source>
</reference>